<name>A0ABW3M2R4_9GAMM</name>
<dbReference type="InterPro" id="IPR043128">
    <property type="entry name" value="Rev_trsase/Diguanyl_cyclase"/>
</dbReference>
<dbReference type="InterPro" id="IPR007890">
    <property type="entry name" value="CHASE2"/>
</dbReference>
<evidence type="ECO:0000313" key="3">
    <source>
        <dbReference type="EMBL" id="MFD1043330.1"/>
    </source>
</evidence>
<keyword evidence="1" id="KW-0812">Transmembrane</keyword>
<dbReference type="Pfam" id="PF05226">
    <property type="entry name" value="CHASE2"/>
    <property type="match status" value="1"/>
</dbReference>
<feature type="transmembrane region" description="Helical" evidence="1">
    <location>
        <begin position="269"/>
        <end position="290"/>
    </location>
</feature>
<keyword evidence="1" id="KW-1133">Transmembrane helix</keyword>
<reference evidence="4" key="1">
    <citation type="journal article" date="2019" name="Int. J. Syst. Evol. Microbiol.">
        <title>The Global Catalogue of Microorganisms (GCM) 10K type strain sequencing project: providing services to taxonomists for standard genome sequencing and annotation.</title>
        <authorList>
            <consortium name="The Broad Institute Genomics Platform"/>
            <consortium name="The Broad Institute Genome Sequencing Center for Infectious Disease"/>
            <person name="Wu L."/>
            <person name="Ma J."/>
        </authorList>
    </citation>
    <scope>NUCLEOTIDE SEQUENCE [LARGE SCALE GENOMIC DNA]</scope>
    <source>
        <strain evidence="4">CCUG 55854</strain>
    </source>
</reference>
<protein>
    <submittedName>
        <fullName evidence="3">CHASE2 domain-containing protein</fullName>
    </submittedName>
</protein>
<proteinExistence type="predicted"/>
<feature type="transmembrane region" description="Helical" evidence="1">
    <location>
        <begin position="322"/>
        <end position="344"/>
    </location>
</feature>
<keyword evidence="1" id="KW-0472">Membrane</keyword>
<sequence>MRSLRRGALALAAGALAALLGGLGLAAPLDDLLQRWLSPTSAPQPSAPGVVLAIGPDDPWPWPNGRLAQLLDRLRDAGARGIALDLPLQASADDPAGDARLARSLLDNRVALGVALDMAPGKAPRARMPPVEFADAARLGHAHLAPDRDGRVRQHLSYVLAADGVRWPSLPQVLVQPGNRAGGGARALDRWRIGHAGGLPPTLPASGVLDGRLGASQLHGRWILVGLADPRLQPRLPGPFGSAPLYPVEHQARALVALLRGATPRPLPAAAQAVLALLLAGGAVLVGLSAGGRDWRLPAAAIGGLVATLGLFAWLLGRQLWFAAGGVVLVLAIVLLAWCLTALWKLLRERQQAPGLASRARMEAALHAVRATGQPHALLLVGIAAGDTRSEAGQADACRLARLLRERARRPGDIAACLGDGAFALLLPGTPASAAEHILDEIRQLAGRGMASPVRGSVHGCDGDPCECSRRLGAGATAAGAPLA</sequence>
<dbReference type="Proteomes" id="UP001597033">
    <property type="component" value="Unassembled WGS sequence"/>
</dbReference>
<dbReference type="InterPro" id="IPR029787">
    <property type="entry name" value="Nucleotide_cyclase"/>
</dbReference>
<dbReference type="SMART" id="SM01080">
    <property type="entry name" value="CHASE2"/>
    <property type="match status" value="1"/>
</dbReference>
<comment type="caution">
    <text evidence="3">The sequence shown here is derived from an EMBL/GenBank/DDBJ whole genome shotgun (WGS) entry which is preliminary data.</text>
</comment>
<keyword evidence="4" id="KW-1185">Reference proteome</keyword>
<dbReference type="SUPFAM" id="SSF55073">
    <property type="entry name" value="Nucleotide cyclase"/>
    <property type="match status" value="1"/>
</dbReference>
<feature type="domain" description="CHASE2" evidence="2">
    <location>
        <begin position="22"/>
        <end position="287"/>
    </location>
</feature>
<organism evidence="3 4">
    <name type="scientific">Pseudoxanthomonas kaohsiungensis</name>
    <dbReference type="NCBI Taxonomy" id="283923"/>
    <lineage>
        <taxon>Bacteria</taxon>
        <taxon>Pseudomonadati</taxon>
        <taxon>Pseudomonadota</taxon>
        <taxon>Gammaproteobacteria</taxon>
        <taxon>Lysobacterales</taxon>
        <taxon>Lysobacteraceae</taxon>
        <taxon>Pseudoxanthomonas</taxon>
    </lineage>
</organism>
<dbReference type="EMBL" id="JBHTKN010000009">
    <property type="protein sequence ID" value="MFD1043330.1"/>
    <property type="molecule type" value="Genomic_DNA"/>
</dbReference>
<dbReference type="Gene3D" id="3.30.70.270">
    <property type="match status" value="1"/>
</dbReference>
<feature type="transmembrane region" description="Helical" evidence="1">
    <location>
        <begin position="297"/>
        <end position="316"/>
    </location>
</feature>
<evidence type="ECO:0000313" key="4">
    <source>
        <dbReference type="Proteomes" id="UP001597033"/>
    </source>
</evidence>
<evidence type="ECO:0000259" key="2">
    <source>
        <dbReference type="SMART" id="SM01080"/>
    </source>
</evidence>
<dbReference type="RefSeq" id="WP_162377956.1">
    <property type="nucleotide sequence ID" value="NZ_JBHTKN010000009.1"/>
</dbReference>
<evidence type="ECO:0000256" key="1">
    <source>
        <dbReference type="SAM" id="Phobius"/>
    </source>
</evidence>
<gene>
    <name evidence="3" type="ORF">ACFQ2N_13340</name>
</gene>
<accession>A0ABW3M2R4</accession>